<protein>
    <submittedName>
        <fullName evidence="3">Uncharacterized protein</fullName>
    </submittedName>
</protein>
<keyword evidence="4" id="KW-1185">Reference proteome</keyword>
<accession>A0AA36FEZ3</accession>
<evidence type="ECO:0000313" key="4">
    <source>
        <dbReference type="Proteomes" id="UP001162480"/>
    </source>
</evidence>
<feature type="compositionally biased region" description="Basic and acidic residues" evidence="1">
    <location>
        <begin position="69"/>
        <end position="78"/>
    </location>
</feature>
<feature type="compositionally biased region" description="Acidic residues" evidence="1">
    <location>
        <begin position="59"/>
        <end position="68"/>
    </location>
</feature>
<proteinExistence type="predicted"/>
<reference evidence="3" key="1">
    <citation type="submission" date="2023-08" db="EMBL/GenBank/DDBJ databases">
        <authorList>
            <person name="Alioto T."/>
            <person name="Alioto T."/>
            <person name="Gomez Garrido J."/>
        </authorList>
    </citation>
    <scope>NUCLEOTIDE SEQUENCE</scope>
</reference>
<feature type="signal peptide" evidence="2">
    <location>
        <begin position="1"/>
        <end position="23"/>
    </location>
</feature>
<dbReference type="EMBL" id="OX597830">
    <property type="protein sequence ID" value="CAI9735142.1"/>
    <property type="molecule type" value="Genomic_DNA"/>
</dbReference>
<dbReference type="Proteomes" id="UP001162480">
    <property type="component" value="Chromosome 17"/>
</dbReference>
<name>A0AA36FEZ3_OCTVU</name>
<evidence type="ECO:0000313" key="3">
    <source>
        <dbReference type="EMBL" id="CAI9735142.1"/>
    </source>
</evidence>
<feature type="region of interest" description="Disordered" evidence="1">
    <location>
        <begin position="54"/>
        <end position="111"/>
    </location>
</feature>
<dbReference type="AlphaFoldDB" id="A0AA36FEZ3"/>
<keyword evidence="2" id="KW-0732">Signal</keyword>
<evidence type="ECO:0000256" key="1">
    <source>
        <dbReference type="SAM" id="MobiDB-lite"/>
    </source>
</evidence>
<feature type="compositionally biased region" description="Polar residues" evidence="1">
    <location>
        <begin position="102"/>
        <end position="111"/>
    </location>
</feature>
<sequence>MQHSFSFFHLAVVVVGGNGGVSGGGGGVSGGVGSGGGSCEVVHYRAKTLWKLDATDCGGGDEDDEEVKEEEKVEKENDGGGEGEGEGDWGEGDGRKGGEFPETTNIAKEVM</sequence>
<feature type="chain" id="PRO_5041277479" evidence="2">
    <location>
        <begin position="24"/>
        <end position="111"/>
    </location>
</feature>
<feature type="compositionally biased region" description="Acidic residues" evidence="1">
    <location>
        <begin position="79"/>
        <end position="91"/>
    </location>
</feature>
<gene>
    <name evidence="3" type="ORF">OCTVUL_1B030999</name>
</gene>
<organism evidence="3 4">
    <name type="scientific">Octopus vulgaris</name>
    <name type="common">Common octopus</name>
    <dbReference type="NCBI Taxonomy" id="6645"/>
    <lineage>
        <taxon>Eukaryota</taxon>
        <taxon>Metazoa</taxon>
        <taxon>Spiralia</taxon>
        <taxon>Lophotrochozoa</taxon>
        <taxon>Mollusca</taxon>
        <taxon>Cephalopoda</taxon>
        <taxon>Coleoidea</taxon>
        <taxon>Octopodiformes</taxon>
        <taxon>Octopoda</taxon>
        <taxon>Incirrata</taxon>
        <taxon>Octopodidae</taxon>
        <taxon>Octopus</taxon>
    </lineage>
</organism>
<evidence type="ECO:0000256" key="2">
    <source>
        <dbReference type="SAM" id="SignalP"/>
    </source>
</evidence>